<keyword evidence="3" id="KW-1185">Reference proteome</keyword>
<dbReference type="Proteomes" id="UP001194746">
    <property type="component" value="Unassembled WGS sequence"/>
</dbReference>
<comment type="caution">
    <text evidence="2">The sequence shown here is derived from an EMBL/GenBank/DDBJ whole genome shotgun (WGS) entry which is preliminary data.</text>
</comment>
<evidence type="ECO:0000256" key="1">
    <source>
        <dbReference type="SAM" id="MobiDB-lite"/>
    </source>
</evidence>
<evidence type="ECO:0000313" key="3">
    <source>
        <dbReference type="Proteomes" id="UP001194746"/>
    </source>
</evidence>
<sequence length="74" mass="8161">MEMADEMVEVCSERRFSESSMKSGESRGLRTRCRSAGHASHLKGYKTGRSSVRDDEELVGCSKSGSAAVPHRRL</sequence>
<evidence type="ECO:0000313" key="2">
    <source>
        <dbReference type="EMBL" id="KAF9883538.1"/>
    </source>
</evidence>
<proteinExistence type="predicted"/>
<feature type="region of interest" description="Disordered" evidence="1">
    <location>
        <begin position="10"/>
        <end position="35"/>
    </location>
</feature>
<dbReference type="EMBL" id="VCAU01000160">
    <property type="protein sequence ID" value="KAF9883538.1"/>
    <property type="molecule type" value="Genomic_DNA"/>
</dbReference>
<gene>
    <name evidence="2" type="ORF">FE257_003371</name>
</gene>
<feature type="region of interest" description="Disordered" evidence="1">
    <location>
        <begin position="54"/>
        <end position="74"/>
    </location>
</feature>
<dbReference type="AlphaFoldDB" id="A0AAD4CC50"/>
<name>A0AAD4CC50_ASPNN</name>
<reference evidence="2" key="1">
    <citation type="journal article" date="2019" name="Beilstein J. Org. Chem.">
        <title>Nanangenines: drimane sesquiterpenoids as the dominant metabolite cohort of a novel Australian fungus, Aspergillus nanangensis.</title>
        <authorList>
            <person name="Lacey H.J."/>
            <person name="Gilchrist C.L.M."/>
            <person name="Crombie A."/>
            <person name="Kalaitzis J.A."/>
            <person name="Vuong D."/>
            <person name="Rutledge P.J."/>
            <person name="Turner P."/>
            <person name="Pitt J.I."/>
            <person name="Lacey E."/>
            <person name="Chooi Y.H."/>
            <person name="Piggott A.M."/>
        </authorList>
    </citation>
    <scope>NUCLEOTIDE SEQUENCE</scope>
    <source>
        <strain evidence="2">MST-FP2251</strain>
    </source>
</reference>
<protein>
    <submittedName>
        <fullName evidence="2">Uncharacterized protein</fullName>
    </submittedName>
</protein>
<reference evidence="2" key="2">
    <citation type="submission" date="2020-02" db="EMBL/GenBank/DDBJ databases">
        <authorList>
            <person name="Gilchrist C.L.M."/>
            <person name="Chooi Y.-H."/>
        </authorList>
    </citation>
    <scope>NUCLEOTIDE SEQUENCE</scope>
    <source>
        <strain evidence="2">MST-FP2251</strain>
    </source>
</reference>
<accession>A0AAD4CC50</accession>
<organism evidence="2 3">
    <name type="scientific">Aspergillus nanangensis</name>
    <dbReference type="NCBI Taxonomy" id="2582783"/>
    <lineage>
        <taxon>Eukaryota</taxon>
        <taxon>Fungi</taxon>
        <taxon>Dikarya</taxon>
        <taxon>Ascomycota</taxon>
        <taxon>Pezizomycotina</taxon>
        <taxon>Eurotiomycetes</taxon>
        <taxon>Eurotiomycetidae</taxon>
        <taxon>Eurotiales</taxon>
        <taxon>Aspergillaceae</taxon>
        <taxon>Aspergillus</taxon>
        <taxon>Aspergillus subgen. Circumdati</taxon>
    </lineage>
</organism>